<evidence type="ECO:0000313" key="3">
    <source>
        <dbReference type="EMBL" id="MBU2874091.1"/>
    </source>
</evidence>
<dbReference type="SMART" id="SM00634">
    <property type="entry name" value="BID_1"/>
    <property type="match status" value="3"/>
</dbReference>
<keyword evidence="1" id="KW-0732">Signal</keyword>
<accession>A0ABS6A7I6</accession>
<gene>
    <name evidence="3" type="ORF">KO508_08745</name>
</gene>
<reference evidence="3 4" key="1">
    <citation type="submission" date="2021-05" db="EMBL/GenBank/DDBJ databases">
        <title>Draft genomes of bacteria isolated from model marine particles.</title>
        <authorList>
            <person name="Datta M.S."/>
            <person name="Schwartzman J.A."/>
            <person name="Enke T.N."/>
            <person name="Saavedra J."/>
            <person name="Cermak N."/>
            <person name="Cordero O.X."/>
        </authorList>
    </citation>
    <scope>NUCLEOTIDE SEQUENCE [LARGE SCALE GENOMIC DNA]</scope>
    <source>
        <strain evidence="3 4">D2M19</strain>
    </source>
</reference>
<feature type="chain" id="PRO_5047094628" evidence="1">
    <location>
        <begin position="21"/>
        <end position="630"/>
    </location>
</feature>
<dbReference type="InterPro" id="IPR051715">
    <property type="entry name" value="Intimin-Invasin_domain"/>
</dbReference>
<evidence type="ECO:0000259" key="2">
    <source>
        <dbReference type="PROSITE" id="PS51127"/>
    </source>
</evidence>
<proteinExistence type="predicted"/>
<feature type="signal peptide" evidence="1">
    <location>
        <begin position="1"/>
        <end position="20"/>
    </location>
</feature>
<keyword evidence="4" id="KW-1185">Reference proteome</keyword>
<sequence>MSGKFLARVLALSLALFLVACGGSDDSSTPLAGGDGSGNGGGTPDEVANVGSVQLLASPVQIGTSSGATSTLTALVKDPNGILLPGVPVQFSVNNNGTLRVDNPTTDESGTATAILSTSDDARNRTNTVSVSAGGKSDSVEITILGSSISIAGPSAVSLGDSVNYRITLSDGNGDGISNQSVTVTTNTSTVTSSNLTTNDGVVDIQLSAETSGEDVITVSAFSGESRVEATKTISISPESFVFASPAAATEINLNTPQTITLNWESDNVPVDGRTVRFSSTRGTLQPADGLVTLSNGQASVRISSNISGPTTLTATTLDSGLSTERTFEFVAVTANAIDVQATKTQLDLGETTEVLAVVRDQNNNLVKNQLVNFQIIADGSSGNLSSSTGLTDSLGRVSTTYTAGQSISARDGVVIRAAAADNSSVFGTLSMTVARRALRVVIGTGNSTQEPDEASYLKEFVAIVTDANGAPVEGAVVELSVLPVGYAKGFWEDNNLSKFWSRVITSELTPNVHTYCPNEDLNKNGILDAGEDLNQDGILTPTNPATTSVSSLITQSDGSGNFSIKYPQSVCGWVETQITATVRVGGTESVEQYDFALGCLADDLIIADGDPPGGQTSLYGTGSSCFDTE</sequence>
<evidence type="ECO:0000313" key="4">
    <source>
        <dbReference type="Proteomes" id="UP000753376"/>
    </source>
</evidence>
<evidence type="ECO:0000256" key="1">
    <source>
        <dbReference type="SAM" id="SignalP"/>
    </source>
</evidence>
<dbReference type="RefSeq" id="WP_216007946.1">
    <property type="nucleotide sequence ID" value="NZ_JAHKPV010000015.1"/>
</dbReference>
<dbReference type="PROSITE" id="PS51257">
    <property type="entry name" value="PROKAR_LIPOPROTEIN"/>
    <property type="match status" value="1"/>
</dbReference>
<name>A0ABS6A7I6_9GAMM</name>
<dbReference type="PANTHER" id="PTHR39576">
    <property type="entry name" value="ATTACHING AND EFFACING PROTEIN HOMOLOG-RELATED-RELATED"/>
    <property type="match status" value="1"/>
</dbReference>
<dbReference type="Proteomes" id="UP000753376">
    <property type="component" value="Unassembled WGS sequence"/>
</dbReference>
<dbReference type="EMBL" id="JAHKPV010000015">
    <property type="protein sequence ID" value="MBU2874091.1"/>
    <property type="molecule type" value="Genomic_DNA"/>
</dbReference>
<protein>
    <submittedName>
        <fullName evidence="3">Ig-like domain-containing protein</fullName>
    </submittedName>
</protein>
<dbReference type="PROSITE" id="PS51127">
    <property type="entry name" value="BIG1"/>
    <property type="match status" value="1"/>
</dbReference>
<dbReference type="PANTHER" id="PTHR39576:SF1">
    <property type="entry name" value="INVASIN"/>
    <property type="match status" value="1"/>
</dbReference>
<organism evidence="3 4">
    <name type="scientific">Marinobacter salexigens</name>
    <dbReference type="NCBI Taxonomy" id="1925763"/>
    <lineage>
        <taxon>Bacteria</taxon>
        <taxon>Pseudomonadati</taxon>
        <taxon>Pseudomonadota</taxon>
        <taxon>Gammaproteobacteria</taxon>
        <taxon>Pseudomonadales</taxon>
        <taxon>Marinobacteraceae</taxon>
        <taxon>Marinobacter</taxon>
    </lineage>
</organism>
<feature type="domain" description="Big-1" evidence="2">
    <location>
        <begin position="52"/>
        <end position="145"/>
    </location>
</feature>
<dbReference type="InterPro" id="IPR003344">
    <property type="entry name" value="Big_1_dom"/>
</dbReference>
<comment type="caution">
    <text evidence="3">The sequence shown here is derived from an EMBL/GenBank/DDBJ whole genome shotgun (WGS) entry which is preliminary data.</text>
</comment>
<dbReference type="Pfam" id="PF02369">
    <property type="entry name" value="Big_1"/>
    <property type="match status" value="1"/>
</dbReference>